<accession>A0ABU8F1I5</accession>
<feature type="compositionally biased region" description="Acidic residues" evidence="1">
    <location>
        <begin position="62"/>
        <end position="72"/>
    </location>
</feature>
<protein>
    <submittedName>
        <fullName evidence="2">Uncharacterized protein</fullName>
    </submittedName>
</protein>
<keyword evidence="3" id="KW-1185">Reference proteome</keyword>
<evidence type="ECO:0000313" key="2">
    <source>
        <dbReference type="EMBL" id="MEI4552102.1"/>
    </source>
</evidence>
<organism evidence="2 3">
    <name type="scientific">Pseudoalteromonas spongiae</name>
    <dbReference type="NCBI Taxonomy" id="298657"/>
    <lineage>
        <taxon>Bacteria</taxon>
        <taxon>Pseudomonadati</taxon>
        <taxon>Pseudomonadota</taxon>
        <taxon>Gammaproteobacteria</taxon>
        <taxon>Alteromonadales</taxon>
        <taxon>Pseudoalteromonadaceae</taxon>
        <taxon>Pseudoalteromonas</taxon>
    </lineage>
</organism>
<name>A0ABU8F1I5_9GAMM</name>
<comment type="caution">
    <text evidence="2">The sequence shown here is derived from an EMBL/GenBank/DDBJ whole genome shotgun (WGS) entry which is preliminary data.</text>
</comment>
<dbReference type="Proteomes" id="UP001382455">
    <property type="component" value="Unassembled WGS sequence"/>
</dbReference>
<sequence length="72" mass="8262">MDILIPFLPRINTVHPVDKSTLYVVGVSDNKTTKVRLKKNEAALSELKKQKEDTTKENHTSEDDEEHIDTWA</sequence>
<gene>
    <name evidence="2" type="ORF">WAE96_20660</name>
</gene>
<proteinExistence type="predicted"/>
<evidence type="ECO:0000256" key="1">
    <source>
        <dbReference type="SAM" id="MobiDB-lite"/>
    </source>
</evidence>
<feature type="region of interest" description="Disordered" evidence="1">
    <location>
        <begin position="44"/>
        <end position="72"/>
    </location>
</feature>
<dbReference type="RefSeq" id="WP_336436945.1">
    <property type="nucleotide sequence ID" value="NZ_JBAWKS010000002.1"/>
</dbReference>
<feature type="compositionally biased region" description="Basic and acidic residues" evidence="1">
    <location>
        <begin position="44"/>
        <end position="61"/>
    </location>
</feature>
<reference evidence="2 3" key="1">
    <citation type="submission" date="2023-12" db="EMBL/GenBank/DDBJ databases">
        <title>Friends and Foes: Symbiotic and Algicidal bacterial influence on Karenia brevis blooms.</title>
        <authorList>
            <person name="Fei C."/>
            <person name="Mohamed A.R."/>
            <person name="Booker A."/>
            <person name="Arshad M."/>
            <person name="Klass S."/>
            <person name="Ahn S."/>
            <person name="Gilbert P.M."/>
            <person name="Heil C.A."/>
            <person name="Martinez J.M."/>
            <person name="Amin S.A."/>
        </authorList>
    </citation>
    <scope>NUCLEOTIDE SEQUENCE [LARGE SCALE GENOMIC DNA]</scope>
    <source>
        <strain evidence="2 3">CE15</strain>
    </source>
</reference>
<evidence type="ECO:0000313" key="3">
    <source>
        <dbReference type="Proteomes" id="UP001382455"/>
    </source>
</evidence>
<dbReference type="EMBL" id="JBAWKS010000002">
    <property type="protein sequence ID" value="MEI4552102.1"/>
    <property type="molecule type" value="Genomic_DNA"/>
</dbReference>